<dbReference type="OrthoDB" id="9774737at2"/>
<keyword evidence="10" id="KW-1185">Reference proteome</keyword>
<gene>
    <name evidence="8" type="primary">nadK</name>
    <name evidence="9" type="ORF">SAMN05444401_3355</name>
</gene>
<feature type="binding site" evidence="8">
    <location>
        <position position="233"/>
    </location>
    <ligand>
        <name>NAD(+)</name>
        <dbReference type="ChEBI" id="CHEBI:57540"/>
    </ligand>
</feature>
<dbReference type="InterPro" id="IPR016064">
    <property type="entry name" value="NAD/diacylglycerol_kinase_sf"/>
</dbReference>
<keyword evidence="1 8" id="KW-0808">Transferase</keyword>
<organism evidence="9 10">
    <name type="scientific">Clostridium amylolyticum</name>
    <dbReference type="NCBI Taxonomy" id="1121298"/>
    <lineage>
        <taxon>Bacteria</taxon>
        <taxon>Bacillati</taxon>
        <taxon>Bacillota</taxon>
        <taxon>Clostridia</taxon>
        <taxon>Eubacteriales</taxon>
        <taxon>Clostridiaceae</taxon>
        <taxon>Clostridium</taxon>
    </lineage>
</organism>
<dbReference type="Gene3D" id="2.60.200.30">
    <property type="entry name" value="Probable inorganic polyphosphate/atp-NAD kinase, domain 2"/>
    <property type="match status" value="1"/>
</dbReference>
<comment type="function">
    <text evidence="8">Involved in the regulation of the intracellular balance of NAD and NADP, and is a key enzyme in the biosynthesis of NADP. Catalyzes specifically the phosphorylation on 2'-hydroxyl of the adenosine moiety of NAD to yield NADP.</text>
</comment>
<dbReference type="GO" id="GO:0005524">
    <property type="term" value="F:ATP binding"/>
    <property type="evidence" value="ECO:0007669"/>
    <property type="project" value="UniProtKB-KW"/>
</dbReference>
<dbReference type="Pfam" id="PF20143">
    <property type="entry name" value="NAD_kinase_C"/>
    <property type="match status" value="1"/>
</dbReference>
<feature type="binding site" evidence="8">
    <location>
        <begin position="133"/>
        <end position="134"/>
    </location>
    <ligand>
        <name>NAD(+)</name>
        <dbReference type="ChEBI" id="CHEBI:57540"/>
    </ligand>
</feature>
<dbReference type="STRING" id="1121298.SAMN05444401_3355"/>
<dbReference type="InterPro" id="IPR002504">
    <property type="entry name" value="NADK"/>
</dbReference>
<dbReference type="EMBL" id="FQZO01000006">
    <property type="protein sequence ID" value="SHJ58088.1"/>
    <property type="molecule type" value="Genomic_DNA"/>
</dbReference>
<reference evidence="9 10" key="1">
    <citation type="submission" date="2016-11" db="EMBL/GenBank/DDBJ databases">
        <authorList>
            <person name="Jaros S."/>
            <person name="Januszkiewicz K."/>
            <person name="Wedrychowicz H."/>
        </authorList>
    </citation>
    <scope>NUCLEOTIDE SEQUENCE [LARGE SCALE GENOMIC DNA]</scope>
    <source>
        <strain evidence="9 10">DSM 21864</strain>
    </source>
</reference>
<dbReference type="RefSeq" id="WP_073009329.1">
    <property type="nucleotide sequence ID" value="NZ_FQZO01000006.1"/>
</dbReference>
<feature type="binding site" evidence="8">
    <location>
        <begin position="174"/>
        <end position="179"/>
    </location>
    <ligand>
        <name>NAD(+)</name>
        <dbReference type="ChEBI" id="CHEBI:57540"/>
    </ligand>
</feature>
<keyword evidence="3 8" id="KW-0418">Kinase</keyword>
<evidence type="ECO:0000256" key="4">
    <source>
        <dbReference type="ARBA" id="ARBA00022840"/>
    </source>
</evidence>
<evidence type="ECO:0000256" key="1">
    <source>
        <dbReference type="ARBA" id="ARBA00022679"/>
    </source>
</evidence>
<comment type="caution">
    <text evidence="8">Lacks conserved residue(s) required for the propagation of feature annotation.</text>
</comment>
<evidence type="ECO:0000256" key="8">
    <source>
        <dbReference type="HAMAP-Rule" id="MF_00361"/>
    </source>
</evidence>
<keyword evidence="5 8" id="KW-0521">NADP</keyword>
<dbReference type="PANTHER" id="PTHR20275">
    <property type="entry name" value="NAD KINASE"/>
    <property type="match status" value="1"/>
</dbReference>
<feature type="binding site" evidence="8">
    <location>
        <position position="144"/>
    </location>
    <ligand>
        <name>NAD(+)</name>
        <dbReference type="ChEBI" id="CHEBI:57540"/>
    </ligand>
</feature>
<proteinExistence type="inferred from homology"/>
<feature type="binding site" evidence="8">
    <location>
        <position position="163"/>
    </location>
    <ligand>
        <name>NAD(+)</name>
        <dbReference type="ChEBI" id="CHEBI:57540"/>
    </ligand>
</feature>
<dbReference type="HAMAP" id="MF_00361">
    <property type="entry name" value="NAD_kinase"/>
    <property type="match status" value="1"/>
</dbReference>
<comment type="cofactor">
    <cofactor evidence="8">
        <name>a divalent metal cation</name>
        <dbReference type="ChEBI" id="CHEBI:60240"/>
    </cofactor>
</comment>
<keyword evidence="4 8" id="KW-0067">ATP-binding</keyword>
<dbReference type="AlphaFoldDB" id="A0A1M6KGM4"/>
<dbReference type="InterPro" id="IPR017438">
    <property type="entry name" value="ATP-NAD_kinase_N"/>
</dbReference>
<comment type="similarity">
    <text evidence="8">Belongs to the NAD kinase family.</text>
</comment>
<dbReference type="Pfam" id="PF01513">
    <property type="entry name" value="NAD_kinase"/>
    <property type="match status" value="1"/>
</dbReference>
<keyword evidence="8" id="KW-0963">Cytoplasm</keyword>
<dbReference type="GO" id="GO:0051287">
    <property type="term" value="F:NAD binding"/>
    <property type="evidence" value="ECO:0007669"/>
    <property type="project" value="UniProtKB-ARBA"/>
</dbReference>
<dbReference type="InterPro" id="IPR017437">
    <property type="entry name" value="ATP-NAD_kinase_PpnK-typ_C"/>
</dbReference>
<evidence type="ECO:0000256" key="5">
    <source>
        <dbReference type="ARBA" id="ARBA00022857"/>
    </source>
</evidence>
<protein>
    <recommendedName>
        <fullName evidence="8">NAD kinase</fullName>
        <ecNumber evidence="8">2.7.1.23</ecNumber>
    </recommendedName>
    <alternativeName>
        <fullName evidence="8">ATP-dependent NAD kinase</fullName>
    </alternativeName>
</protein>
<comment type="catalytic activity">
    <reaction evidence="7 8">
        <text>NAD(+) + ATP = ADP + NADP(+) + H(+)</text>
        <dbReference type="Rhea" id="RHEA:18629"/>
        <dbReference type="ChEBI" id="CHEBI:15378"/>
        <dbReference type="ChEBI" id="CHEBI:30616"/>
        <dbReference type="ChEBI" id="CHEBI:57540"/>
        <dbReference type="ChEBI" id="CHEBI:58349"/>
        <dbReference type="ChEBI" id="CHEBI:456216"/>
        <dbReference type="EC" id="2.7.1.23"/>
    </reaction>
</comment>
<dbReference type="GO" id="GO:0046872">
    <property type="term" value="F:metal ion binding"/>
    <property type="evidence" value="ECO:0007669"/>
    <property type="project" value="UniProtKB-UniRule"/>
</dbReference>
<dbReference type="GO" id="GO:0019674">
    <property type="term" value="P:NAD+ metabolic process"/>
    <property type="evidence" value="ECO:0007669"/>
    <property type="project" value="InterPro"/>
</dbReference>
<comment type="subcellular location">
    <subcellularLocation>
        <location evidence="8">Cytoplasm</location>
    </subcellularLocation>
</comment>
<dbReference type="PANTHER" id="PTHR20275:SF0">
    <property type="entry name" value="NAD KINASE"/>
    <property type="match status" value="1"/>
</dbReference>
<evidence type="ECO:0000256" key="2">
    <source>
        <dbReference type="ARBA" id="ARBA00022741"/>
    </source>
</evidence>
<feature type="active site" description="Proton acceptor" evidence="8">
    <location>
        <position position="63"/>
    </location>
</feature>
<feature type="binding site" evidence="8">
    <location>
        <begin position="63"/>
        <end position="64"/>
    </location>
    <ligand>
        <name>NAD(+)</name>
        <dbReference type="ChEBI" id="CHEBI:57540"/>
    </ligand>
</feature>
<dbReference type="Gene3D" id="3.40.50.10330">
    <property type="entry name" value="Probable inorganic polyphosphate/atp-NAD kinase, domain 1"/>
    <property type="match status" value="1"/>
</dbReference>
<evidence type="ECO:0000256" key="6">
    <source>
        <dbReference type="ARBA" id="ARBA00023027"/>
    </source>
</evidence>
<evidence type="ECO:0000313" key="9">
    <source>
        <dbReference type="EMBL" id="SHJ58088.1"/>
    </source>
</evidence>
<evidence type="ECO:0000256" key="7">
    <source>
        <dbReference type="ARBA" id="ARBA00047925"/>
    </source>
</evidence>
<dbReference type="GO" id="GO:0005737">
    <property type="term" value="C:cytoplasm"/>
    <property type="evidence" value="ECO:0007669"/>
    <property type="project" value="UniProtKB-SubCell"/>
</dbReference>
<evidence type="ECO:0000313" key="10">
    <source>
        <dbReference type="Proteomes" id="UP000184080"/>
    </source>
</evidence>
<dbReference type="GO" id="GO:0006741">
    <property type="term" value="P:NADP+ biosynthetic process"/>
    <property type="evidence" value="ECO:0007669"/>
    <property type="project" value="UniProtKB-UniRule"/>
</dbReference>
<sequence length="285" mass="32166">MKEYNIGINVNLSKDPEEIVLNRIQNSIKEILPEANIMIFRNSKGLTKDVSQKLNLLLALGGDGTILNTARSIYGSEVSIFGVNIGNLGFLSSCDLKNFNYYFKKWVLGDFIINQRMMLKCSINGKQGNFALNDVVIARETLSRILKYKIFIDDKFYTSYTADGIIVSTPTGSTAYSFSAGGPIIYPDLDNICITPICPHTQLLRSIVLDSNKKITIKFEKLEQNIFLSIDGQNFIKLQESDEVIISKSQEKINLINFKEIDYFTILRTKLINKTRECAGENDEV</sequence>
<keyword evidence="6 8" id="KW-0520">NAD</keyword>
<name>A0A1M6KGM4_9CLOT</name>
<dbReference type="GO" id="GO:0003951">
    <property type="term" value="F:NAD+ kinase activity"/>
    <property type="evidence" value="ECO:0007669"/>
    <property type="project" value="UniProtKB-UniRule"/>
</dbReference>
<keyword evidence="2 8" id="KW-0547">Nucleotide-binding</keyword>
<accession>A0A1M6KGM4</accession>
<dbReference type="EC" id="2.7.1.23" evidence="8"/>
<evidence type="ECO:0000256" key="3">
    <source>
        <dbReference type="ARBA" id="ARBA00022777"/>
    </source>
</evidence>
<dbReference type="SUPFAM" id="SSF111331">
    <property type="entry name" value="NAD kinase/diacylglycerol kinase-like"/>
    <property type="match status" value="1"/>
</dbReference>
<dbReference type="Proteomes" id="UP000184080">
    <property type="component" value="Unassembled WGS sequence"/>
</dbReference>